<reference evidence="2" key="1">
    <citation type="submission" date="2021-03" db="EMBL/GenBank/DDBJ databases">
        <title>Draft genome sequence of rust myrtle Austropuccinia psidii MF-1, a brazilian biotype.</title>
        <authorList>
            <person name="Quecine M.C."/>
            <person name="Pachon D.M.R."/>
            <person name="Bonatelli M.L."/>
            <person name="Correr F.H."/>
            <person name="Franceschini L.M."/>
            <person name="Leite T.F."/>
            <person name="Margarido G.R.A."/>
            <person name="Almeida C.A."/>
            <person name="Ferrarezi J.A."/>
            <person name="Labate C.A."/>
        </authorList>
    </citation>
    <scope>NUCLEOTIDE SEQUENCE</scope>
    <source>
        <strain evidence="2">MF-1</strain>
    </source>
</reference>
<dbReference type="AlphaFoldDB" id="A0A9Q3C1H1"/>
<evidence type="ECO:0000256" key="1">
    <source>
        <dbReference type="SAM" id="MobiDB-lite"/>
    </source>
</evidence>
<dbReference type="Proteomes" id="UP000765509">
    <property type="component" value="Unassembled WGS sequence"/>
</dbReference>
<proteinExistence type="predicted"/>
<dbReference type="EMBL" id="AVOT02004527">
    <property type="protein sequence ID" value="MBW0476611.1"/>
    <property type="molecule type" value="Genomic_DNA"/>
</dbReference>
<name>A0A9Q3C1H1_9BASI</name>
<accession>A0A9Q3C1H1</accession>
<evidence type="ECO:0000313" key="3">
    <source>
        <dbReference type="Proteomes" id="UP000765509"/>
    </source>
</evidence>
<evidence type="ECO:0000313" key="2">
    <source>
        <dbReference type="EMBL" id="MBW0476611.1"/>
    </source>
</evidence>
<organism evidence="2 3">
    <name type="scientific">Austropuccinia psidii MF-1</name>
    <dbReference type="NCBI Taxonomy" id="1389203"/>
    <lineage>
        <taxon>Eukaryota</taxon>
        <taxon>Fungi</taxon>
        <taxon>Dikarya</taxon>
        <taxon>Basidiomycota</taxon>
        <taxon>Pucciniomycotina</taxon>
        <taxon>Pucciniomycetes</taxon>
        <taxon>Pucciniales</taxon>
        <taxon>Sphaerophragmiaceae</taxon>
        <taxon>Austropuccinia</taxon>
    </lineage>
</organism>
<sequence>MTSSLEPKLLFSTQASPKSNTKQHANSNLGGIVGLKYSDEKKLLCSEFHIYFLEHGHTGSARFLPTESLLEMSISDKAPFTKLVLQSSEHTIKPQTPAANIPYQI</sequence>
<comment type="caution">
    <text evidence="2">The sequence shown here is derived from an EMBL/GenBank/DDBJ whole genome shotgun (WGS) entry which is preliminary data.</text>
</comment>
<keyword evidence="3" id="KW-1185">Reference proteome</keyword>
<protein>
    <submittedName>
        <fullName evidence="2">Uncharacterized protein</fullName>
    </submittedName>
</protein>
<gene>
    <name evidence="2" type="ORF">O181_016326</name>
</gene>
<feature type="region of interest" description="Disordered" evidence="1">
    <location>
        <begin position="1"/>
        <end position="29"/>
    </location>
</feature>